<comment type="caution">
    <text evidence="7">The sequence shown here is derived from an EMBL/GenBank/DDBJ whole genome shotgun (WGS) entry which is preliminary data.</text>
</comment>
<keyword evidence="8" id="KW-1185">Reference proteome</keyword>
<evidence type="ECO:0000313" key="7">
    <source>
        <dbReference type="EMBL" id="MBP2479570.1"/>
    </source>
</evidence>
<dbReference type="Proteomes" id="UP001519363">
    <property type="component" value="Unassembled WGS sequence"/>
</dbReference>
<dbReference type="InterPro" id="IPR002549">
    <property type="entry name" value="AI-2E-like"/>
</dbReference>
<dbReference type="RefSeq" id="WP_307850364.1">
    <property type="nucleotide sequence ID" value="NZ_JAGIOO010000001.1"/>
</dbReference>
<dbReference type="EMBL" id="JAGIOO010000001">
    <property type="protein sequence ID" value="MBP2479570.1"/>
    <property type="molecule type" value="Genomic_DNA"/>
</dbReference>
<evidence type="ECO:0000256" key="6">
    <source>
        <dbReference type="SAM" id="Phobius"/>
    </source>
</evidence>
<name>A0ABS5ASN1_9PSEU</name>
<keyword evidence="4 6" id="KW-1133">Transmembrane helix</keyword>
<evidence type="ECO:0000256" key="3">
    <source>
        <dbReference type="ARBA" id="ARBA00022692"/>
    </source>
</evidence>
<keyword evidence="3 6" id="KW-0812">Transmembrane</keyword>
<comment type="similarity">
    <text evidence="2">Belongs to the autoinducer-2 exporter (AI-2E) (TC 2.A.86) family.</text>
</comment>
<sequence length="141" mass="14318">MLVALVSGGLVDALLVLALIVVVQTLEGNVLQPLLLGSAVRPHALAVVLAVATGTVLFGVLGSLLAVPVLAVARAACTSSSPSEVRRLCNSGPVMAAVLVGGPIVMQSSGPQCRFWPIMGRSNALGRSTHAGRPPVRGREP</sequence>
<gene>
    <name evidence="7" type="ORF">JOF53_008442</name>
</gene>
<evidence type="ECO:0000256" key="1">
    <source>
        <dbReference type="ARBA" id="ARBA00004141"/>
    </source>
</evidence>
<reference evidence="7 8" key="1">
    <citation type="submission" date="2021-03" db="EMBL/GenBank/DDBJ databases">
        <title>Sequencing the genomes of 1000 actinobacteria strains.</title>
        <authorList>
            <person name="Klenk H.-P."/>
        </authorList>
    </citation>
    <scope>NUCLEOTIDE SEQUENCE [LARGE SCALE GENOMIC DNA]</scope>
    <source>
        <strain evidence="7 8">DSM 44580</strain>
    </source>
</reference>
<comment type="subcellular location">
    <subcellularLocation>
        <location evidence="1">Membrane</location>
        <topology evidence="1">Multi-pass membrane protein</topology>
    </subcellularLocation>
</comment>
<evidence type="ECO:0000256" key="5">
    <source>
        <dbReference type="ARBA" id="ARBA00023136"/>
    </source>
</evidence>
<evidence type="ECO:0000256" key="4">
    <source>
        <dbReference type="ARBA" id="ARBA00022989"/>
    </source>
</evidence>
<keyword evidence="5 6" id="KW-0472">Membrane</keyword>
<feature type="transmembrane region" description="Helical" evidence="6">
    <location>
        <begin position="44"/>
        <end position="77"/>
    </location>
</feature>
<organism evidence="7 8">
    <name type="scientific">Crossiella equi</name>
    <dbReference type="NCBI Taxonomy" id="130796"/>
    <lineage>
        <taxon>Bacteria</taxon>
        <taxon>Bacillati</taxon>
        <taxon>Actinomycetota</taxon>
        <taxon>Actinomycetes</taxon>
        <taxon>Pseudonocardiales</taxon>
        <taxon>Pseudonocardiaceae</taxon>
        <taxon>Crossiella</taxon>
    </lineage>
</organism>
<dbReference type="Pfam" id="PF01594">
    <property type="entry name" value="AI-2E_transport"/>
    <property type="match status" value="1"/>
</dbReference>
<accession>A0ABS5ASN1</accession>
<proteinExistence type="inferred from homology"/>
<evidence type="ECO:0000256" key="2">
    <source>
        <dbReference type="ARBA" id="ARBA00009773"/>
    </source>
</evidence>
<evidence type="ECO:0000313" key="8">
    <source>
        <dbReference type="Proteomes" id="UP001519363"/>
    </source>
</evidence>
<protein>
    <submittedName>
        <fullName evidence="7">Uncharacterized protein</fullName>
    </submittedName>
</protein>